<keyword evidence="1" id="KW-0812">Transmembrane</keyword>
<accession>A0AAP6XIR8</accession>
<dbReference type="EMBL" id="JAAUVV010000004">
    <property type="protein sequence ID" value="NJJ03490.1"/>
    <property type="molecule type" value="Genomic_DNA"/>
</dbReference>
<organism evidence="2 3">
    <name type="scientific">Corynebacterium coyleae</name>
    <dbReference type="NCBI Taxonomy" id="53374"/>
    <lineage>
        <taxon>Bacteria</taxon>
        <taxon>Bacillati</taxon>
        <taxon>Actinomycetota</taxon>
        <taxon>Actinomycetes</taxon>
        <taxon>Mycobacteriales</taxon>
        <taxon>Corynebacteriaceae</taxon>
        <taxon>Corynebacterium</taxon>
    </lineage>
</organism>
<dbReference type="Pfam" id="PF20381">
    <property type="entry name" value="Rv1476"/>
    <property type="match status" value="1"/>
</dbReference>
<comment type="caution">
    <text evidence="2">The sequence shown here is derived from an EMBL/GenBank/DDBJ whole genome shotgun (WGS) entry which is preliminary data.</text>
</comment>
<reference evidence="2 3" key="1">
    <citation type="submission" date="2020-03" db="EMBL/GenBank/DDBJ databases">
        <title>Draft genome sequences of bacterial isolates from the female urobiome.</title>
        <authorList>
            <person name="Miller-Ensminger T."/>
            <person name="Wolfe A.J."/>
            <person name="Putonti C."/>
        </authorList>
    </citation>
    <scope>NUCLEOTIDE SEQUENCE [LARGE SCALE GENOMIC DNA]</scope>
    <source>
        <strain evidence="2 3">UMB8490</strain>
    </source>
</reference>
<gene>
    <name evidence="2" type="ORF">HC138_03795</name>
</gene>
<proteinExistence type="predicted"/>
<feature type="transmembrane region" description="Helical" evidence="1">
    <location>
        <begin position="131"/>
        <end position="150"/>
    </location>
</feature>
<evidence type="ECO:0000313" key="3">
    <source>
        <dbReference type="Proteomes" id="UP000591626"/>
    </source>
</evidence>
<dbReference type="AlphaFoldDB" id="A0AAP6XIR8"/>
<sequence>MEPETTLDELIGQLETSAVAFGTENPVNDDLRNGIEGVLSSPHSDSIDPAAVVVLERTPEKVAQLRDLAQDIANATEYSTVLIRTPHTAVGVSEELSRAQIETGELAMMSHADYVEGLKAFTGEASSFSPMWPVVVGVVLVAFALLAIAARRPKPSR</sequence>
<name>A0AAP6XIR8_9CORY</name>
<evidence type="ECO:0008006" key="4">
    <source>
        <dbReference type="Google" id="ProtNLM"/>
    </source>
</evidence>
<evidence type="ECO:0000313" key="2">
    <source>
        <dbReference type="EMBL" id="NJJ03490.1"/>
    </source>
</evidence>
<keyword evidence="1" id="KW-0472">Membrane</keyword>
<evidence type="ECO:0000256" key="1">
    <source>
        <dbReference type="SAM" id="Phobius"/>
    </source>
</evidence>
<dbReference type="InterPro" id="IPR046498">
    <property type="entry name" value="Rv1476-like"/>
</dbReference>
<dbReference type="RefSeq" id="WP_083279523.1">
    <property type="nucleotide sequence ID" value="NZ_CP083648.1"/>
</dbReference>
<dbReference type="Proteomes" id="UP000591626">
    <property type="component" value="Unassembled WGS sequence"/>
</dbReference>
<protein>
    <recommendedName>
        <fullName evidence="4">1-deoxy-D-xylulose-5-phosphate synthase</fullName>
    </recommendedName>
</protein>
<keyword evidence="1" id="KW-1133">Transmembrane helix</keyword>